<sequence length="289" mass="33583">MNTIINHAFDCVMKITKEHEIDESHALKHSIEVFNLSREILQSELTNNTQLTSQQNIIYCAAILHDMCDKKYMNDEEGLKRIQDYMKDVLSENEIEIMSKIIMTMSYSKVCKNGYPDMGEYQLAYHIVREADLLAAYDIDRCVIFGMYIDKLNYTDAVKRAIDLFSARVLTYISDNLFITEYSKTKSKLLHIEAAINLEKLTTRSLSPTSHTRRANSKSKYYEEVEIEDLDFDEKKQIYTYPCPCGDKFSICLDDLHDGEDVATCPSCTLRIKVIYDEDKLPEFKEDEE</sequence>
<keyword evidence="3" id="KW-0408">Iron</keyword>
<dbReference type="FunFam" id="3.10.660.10:FF:000001">
    <property type="entry name" value="Diphthamide biosynthesis 3"/>
    <property type="match status" value="1"/>
</dbReference>
<evidence type="ECO:0000313" key="9">
    <source>
        <dbReference type="EMBL" id="QHT23833.1"/>
    </source>
</evidence>
<evidence type="ECO:0000256" key="3">
    <source>
        <dbReference type="ARBA" id="ARBA00023004"/>
    </source>
</evidence>
<evidence type="ECO:0000256" key="6">
    <source>
        <dbReference type="ARBA" id="ARBA00041070"/>
    </source>
</evidence>
<dbReference type="InterPro" id="IPR036671">
    <property type="entry name" value="DPH_MB_sf"/>
</dbReference>
<reference evidence="9" key="1">
    <citation type="journal article" date="2020" name="Nature">
        <title>Giant virus diversity and host interactions through global metagenomics.</title>
        <authorList>
            <person name="Schulz F."/>
            <person name="Roux S."/>
            <person name="Paez-Espino D."/>
            <person name="Jungbluth S."/>
            <person name="Walsh D.A."/>
            <person name="Denef V.J."/>
            <person name="McMahon K.D."/>
            <person name="Konstantinidis K.T."/>
            <person name="Eloe-Fadrosh E.A."/>
            <person name="Kyrpides N.C."/>
            <person name="Woyke T."/>
        </authorList>
    </citation>
    <scope>NUCLEOTIDE SEQUENCE</scope>
    <source>
        <strain evidence="9">GVMAG-M-3300023179-132</strain>
    </source>
</reference>
<dbReference type="Pfam" id="PF05207">
    <property type="entry name" value="Zn_ribbon_CSL"/>
    <property type="match status" value="1"/>
</dbReference>
<dbReference type="AlphaFoldDB" id="A0A6C0E5V0"/>
<dbReference type="SUPFAM" id="SSF144217">
    <property type="entry name" value="CSL zinc finger"/>
    <property type="match status" value="1"/>
</dbReference>
<dbReference type="SUPFAM" id="SSF109604">
    <property type="entry name" value="HD-domain/PDEase-like"/>
    <property type="match status" value="1"/>
</dbReference>
<dbReference type="InterPro" id="IPR007872">
    <property type="entry name" value="DPH_MB_dom"/>
</dbReference>
<comment type="catalytic activity">
    <reaction evidence="7">
        <text>2 [3Fe-4S](0)-[protein] + 2 Fe(2+)-[Dph3] + NADH = 2 [4Fe-4S](1+)-[protein] + 2 [Dph3] + NAD(+) + H(+)</text>
        <dbReference type="Rhea" id="RHEA:71239"/>
        <dbReference type="Rhea" id="RHEA-COMP:17997"/>
        <dbReference type="Rhea" id="RHEA-COMP:17998"/>
        <dbReference type="Rhea" id="RHEA-COMP:18001"/>
        <dbReference type="Rhea" id="RHEA-COMP:18002"/>
        <dbReference type="ChEBI" id="CHEBI:15378"/>
        <dbReference type="ChEBI" id="CHEBI:29033"/>
        <dbReference type="ChEBI" id="CHEBI:33723"/>
        <dbReference type="ChEBI" id="CHEBI:47402"/>
        <dbReference type="ChEBI" id="CHEBI:57540"/>
        <dbReference type="ChEBI" id="CHEBI:57945"/>
        <dbReference type="ChEBI" id="CHEBI:83228"/>
    </reaction>
</comment>
<organism evidence="9">
    <name type="scientific">viral metagenome</name>
    <dbReference type="NCBI Taxonomy" id="1070528"/>
    <lineage>
        <taxon>unclassified sequences</taxon>
        <taxon>metagenomes</taxon>
        <taxon>organismal metagenomes</taxon>
    </lineage>
</organism>
<dbReference type="Gene3D" id="3.10.660.10">
    <property type="entry name" value="DPH Zinc finger"/>
    <property type="match status" value="1"/>
</dbReference>
<comment type="similarity">
    <text evidence="4">Belongs to the DPH3 family.</text>
</comment>
<dbReference type="PROSITE" id="PS51074">
    <property type="entry name" value="DPH_MB"/>
    <property type="match status" value="1"/>
</dbReference>
<evidence type="ECO:0000256" key="5">
    <source>
        <dbReference type="ARBA" id="ARBA00036267"/>
    </source>
</evidence>
<evidence type="ECO:0000256" key="7">
    <source>
        <dbReference type="ARBA" id="ARBA00048125"/>
    </source>
</evidence>
<dbReference type="InterPro" id="IPR044248">
    <property type="entry name" value="DPH3/4-like"/>
</dbReference>
<accession>A0A6C0E5V0</accession>
<comment type="pathway">
    <text evidence="1">Protein modification; peptidyl-diphthamide biosynthesis.</text>
</comment>
<evidence type="ECO:0000259" key="8">
    <source>
        <dbReference type="PROSITE" id="PS51074"/>
    </source>
</evidence>
<dbReference type="EMBL" id="MN739735">
    <property type="protein sequence ID" value="QHT23833.1"/>
    <property type="molecule type" value="Genomic_DNA"/>
</dbReference>
<dbReference type="GO" id="GO:0046872">
    <property type="term" value="F:metal ion binding"/>
    <property type="evidence" value="ECO:0007669"/>
    <property type="project" value="UniProtKB-KW"/>
</dbReference>
<dbReference type="GO" id="GO:0017183">
    <property type="term" value="P:protein histidyl modification to diphthamide"/>
    <property type="evidence" value="ECO:0007669"/>
    <property type="project" value="InterPro"/>
</dbReference>
<dbReference type="PANTHER" id="PTHR21454">
    <property type="entry name" value="DPH3 HOMOLOG-RELATED"/>
    <property type="match status" value="1"/>
</dbReference>
<feature type="domain" description="DPH-type MB" evidence="8">
    <location>
        <begin position="221"/>
        <end position="277"/>
    </location>
</feature>
<keyword evidence="2" id="KW-0479">Metal-binding</keyword>
<evidence type="ECO:0000256" key="2">
    <source>
        <dbReference type="ARBA" id="ARBA00022723"/>
    </source>
</evidence>
<protein>
    <recommendedName>
        <fullName evidence="6">Diphthamide biosynthesis protein 3</fullName>
    </recommendedName>
</protein>
<dbReference type="Gene3D" id="1.10.3210.10">
    <property type="entry name" value="Hypothetical protein af1432"/>
    <property type="match status" value="1"/>
</dbReference>
<dbReference type="PANTHER" id="PTHR21454:SF31">
    <property type="entry name" value="DIPHTHAMIDE BIOSYNTHESIS PROTEIN 3"/>
    <property type="match status" value="1"/>
</dbReference>
<comment type="catalytic activity">
    <reaction evidence="5">
        <text>[3Fe-4S](1+)-[protein] + Fe(2+)-[Dph3] = [3Fe-4S](0)-[protein] + Fe(3+)-[Dph3]</text>
        <dbReference type="Rhea" id="RHEA:71235"/>
        <dbReference type="Rhea" id="RHEA-COMP:17996"/>
        <dbReference type="Rhea" id="RHEA-COMP:17997"/>
        <dbReference type="Rhea" id="RHEA-COMP:18002"/>
        <dbReference type="Rhea" id="RHEA-COMP:18003"/>
        <dbReference type="ChEBI" id="CHEBI:29033"/>
        <dbReference type="ChEBI" id="CHEBI:29034"/>
        <dbReference type="ChEBI" id="CHEBI:33751"/>
        <dbReference type="ChEBI" id="CHEBI:47402"/>
        <dbReference type="ChEBI" id="CHEBI:83228"/>
    </reaction>
</comment>
<evidence type="ECO:0000256" key="4">
    <source>
        <dbReference type="ARBA" id="ARBA00024032"/>
    </source>
</evidence>
<name>A0A6C0E5V0_9ZZZZ</name>
<evidence type="ECO:0000256" key="1">
    <source>
        <dbReference type="ARBA" id="ARBA00005156"/>
    </source>
</evidence>
<proteinExistence type="inferred from homology"/>